<dbReference type="EMBL" id="LBWF01000001">
    <property type="protein sequence ID" value="KKR02572.1"/>
    <property type="molecule type" value="Genomic_DNA"/>
</dbReference>
<comment type="caution">
    <text evidence="2">The sequence shown here is derived from an EMBL/GenBank/DDBJ whole genome shotgun (WGS) entry which is preliminary data.</text>
</comment>
<evidence type="ECO:0000256" key="1">
    <source>
        <dbReference type="SAM" id="MobiDB-lite"/>
    </source>
</evidence>
<accession>A0A0G0QLK0</accession>
<organism evidence="2 3">
    <name type="scientific">Yanofskybacteria sp. (strain GW2011_GWA1_39_13)</name>
    <dbReference type="NCBI Taxonomy" id="1619019"/>
    <lineage>
        <taxon>Bacteria</taxon>
        <taxon>Candidatus Yanofskyibacteriota</taxon>
    </lineage>
</organism>
<sequence length="341" mass="37118">MAKQMKTARVRQVSDADIAAMATAVSDSAAETIGTAETPMTQRRIDKDYSGDAIKAALCQSVDNGTPVVLPWLRFTPEAQSAYTNREFGEVAFQGLQISLGKRLAAGSLKQATDEGGRLVYCMGRGEDKQPTYSVAPEGTAVAGSPVIDVNLDLLEVGVSDVMAHRATLPVSKADMLTAFADQRQLMQGDGQRWPGLKRTNQKANFAPVDELTAKAQEAFTAVSDANGRNYREAYNLLREAATTARTIARDDLVRVVRAELREVRNNPTVTSRVEGKIAEALAMKSPDKARRLLVDVKKELEAVHGVQNPDFVRPQGIGNRPDPRGNGRPVGRQFDRRNAR</sequence>
<reference evidence="2 3" key="1">
    <citation type="journal article" date="2015" name="Nature">
        <title>rRNA introns, odd ribosomes, and small enigmatic genomes across a large radiation of phyla.</title>
        <authorList>
            <person name="Brown C.T."/>
            <person name="Hug L.A."/>
            <person name="Thomas B.C."/>
            <person name="Sharon I."/>
            <person name="Castelle C.J."/>
            <person name="Singh A."/>
            <person name="Wilkins M.J."/>
            <person name="Williams K.H."/>
            <person name="Banfield J.F."/>
        </authorList>
    </citation>
    <scope>NUCLEOTIDE SEQUENCE [LARGE SCALE GENOMIC DNA]</scope>
    <source>
        <strain evidence="3">GW2011_GWA1_39_13</strain>
    </source>
</reference>
<evidence type="ECO:0000313" key="3">
    <source>
        <dbReference type="Proteomes" id="UP000034845"/>
    </source>
</evidence>
<dbReference type="Proteomes" id="UP000034845">
    <property type="component" value="Unassembled WGS sequence"/>
</dbReference>
<protein>
    <submittedName>
        <fullName evidence="2">Uncharacterized protein</fullName>
    </submittedName>
</protein>
<name>A0A0G0QLK0_YANXG</name>
<gene>
    <name evidence="2" type="ORF">UT29_C0001G0052</name>
</gene>
<feature type="region of interest" description="Disordered" evidence="1">
    <location>
        <begin position="307"/>
        <end position="341"/>
    </location>
</feature>
<evidence type="ECO:0000313" key="2">
    <source>
        <dbReference type="EMBL" id="KKR02572.1"/>
    </source>
</evidence>
<dbReference type="AlphaFoldDB" id="A0A0G0QLK0"/>
<proteinExistence type="predicted"/>